<proteinExistence type="predicted"/>
<reference evidence="2 3" key="1">
    <citation type="journal article" date="2011" name="PLoS Genet.">
        <title>Finished genome of the fungal wheat pathogen Mycosphaerella graminicola reveals dispensome structure, chromosome plasticity, and stealth pathogenesis.</title>
        <authorList>
            <person name="Goodwin S.B."/>
            <person name="Ben M'barek S."/>
            <person name="Dhillon B."/>
            <person name="Wittenberg A.H.J."/>
            <person name="Crane C.F."/>
            <person name="Hane J.K."/>
            <person name="Foster A.J."/>
            <person name="Van der Lee T.A.J."/>
            <person name="Grimwood J."/>
            <person name="Aerts A."/>
            <person name="Antoniw J."/>
            <person name="Bailey A."/>
            <person name="Bluhm B."/>
            <person name="Bowler J."/>
            <person name="Bristow J."/>
            <person name="van der Burgt A."/>
            <person name="Canto-Canche B."/>
            <person name="Churchill A.C.L."/>
            <person name="Conde-Ferraez L."/>
            <person name="Cools H.J."/>
            <person name="Coutinho P.M."/>
            <person name="Csukai M."/>
            <person name="Dehal P."/>
            <person name="De Wit P."/>
            <person name="Donzelli B."/>
            <person name="van de Geest H.C."/>
            <person name="van Ham R.C.H.J."/>
            <person name="Hammond-Kosack K.E."/>
            <person name="Henrissat B."/>
            <person name="Kilian A."/>
            <person name="Kobayashi A.K."/>
            <person name="Koopmann E."/>
            <person name="Kourmpetis Y."/>
            <person name="Kuzniar A."/>
            <person name="Lindquist E."/>
            <person name="Lombard V."/>
            <person name="Maliepaard C."/>
            <person name="Martins N."/>
            <person name="Mehrabi R."/>
            <person name="Nap J.P.H."/>
            <person name="Ponomarenko A."/>
            <person name="Rudd J.J."/>
            <person name="Salamov A."/>
            <person name="Schmutz J."/>
            <person name="Schouten H.J."/>
            <person name="Shapiro H."/>
            <person name="Stergiopoulos I."/>
            <person name="Torriani S.F.F."/>
            <person name="Tu H."/>
            <person name="de Vries R.P."/>
            <person name="Waalwijk C."/>
            <person name="Ware S.B."/>
            <person name="Wiebenga A."/>
            <person name="Zwiers L.-H."/>
            <person name="Oliver R.P."/>
            <person name="Grigoriev I.V."/>
            <person name="Kema G.H.J."/>
        </authorList>
    </citation>
    <scope>NUCLEOTIDE SEQUENCE [LARGE SCALE GENOMIC DNA]</scope>
    <source>
        <strain evidence="3">CBS 115943 / IPO323</strain>
    </source>
</reference>
<dbReference type="KEGG" id="ztr:MYCGRDRAFT_97820"/>
<feature type="region of interest" description="Disordered" evidence="1">
    <location>
        <begin position="28"/>
        <end position="170"/>
    </location>
</feature>
<dbReference type="EMBL" id="CM001212">
    <property type="protein sequence ID" value="EGP82168.1"/>
    <property type="molecule type" value="Genomic_DNA"/>
</dbReference>
<feature type="compositionally biased region" description="Polar residues" evidence="1">
    <location>
        <begin position="115"/>
        <end position="130"/>
    </location>
</feature>
<evidence type="ECO:0000313" key="2">
    <source>
        <dbReference type="EMBL" id="EGP82168.1"/>
    </source>
</evidence>
<sequence>MLCISPRTHFKSWPCAAVYEMNTTSATFDNKGTAVSDNKKSTTSSSTMADQTSTSSCASTRIQAGSTASSQSHAQAAYCSAAPSRGEITSSHGRSTSGSSTVRGDVTPARDRLASNASAPTLSGDATPSRSRILADANSSPPTVRGITTARIQPKREPSTLSATPLPRRT</sequence>
<feature type="compositionally biased region" description="Polar residues" evidence="1">
    <location>
        <begin position="48"/>
        <end position="62"/>
    </location>
</feature>
<organism evidence="2 3">
    <name type="scientific">Zymoseptoria tritici (strain CBS 115943 / IPO323)</name>
    <name type="common">Speckled leaf blotch fungus</name>
    <name type="synonym">Septoria tritici</name>
    <dbReference type="NCBI Taxonomy" id="336722"/>
    <lineage>
        <taxon>Eukaryota</taxon>
        <taxon>Fungi</taxon>
        <taxon>Dikarya</taxon>
        <taxon>Ascomycota</taxon>
        <taxon>Pezizomycotina</taxon>
        <taxon>Dothideomycetes</taxon>
        <taxon>Dothideomycetidae</taxon>
        <taxon>Mycosphaerellales</taxon>
        <taxon>Mycosphaerellaceae</taxon>
        <taxon>Zymoseptoria</taxon>
    </lineage>
</organism>
<dbReference type="VEuPathDB" id="FungiDB:ZTRI_17.52"/>
<name>F9XRH0_ZYMTI</name>
<dbReference type="Proteomes" id="UP000008062">
    <property type="component" value="Chromosome 17"/>
</dbReference>
<dbReference type="AlphaFoldDB" id="F9XRH0"/>
<accession>F9XRH0</accession>
<evidence type="ECO:0000313" key="3">
    <source>
        <dbReference type="Proteomes" id="UP000008062"/>
    </source>
</evidence>
<protein>
    <submittedName>
        <fullName evidence="2">Uncharacterized protein</fullName>
    </submittedName>
</protein>
<keyword evidence="3" id="KW-1185">Reference proteome</keyword>
<dbReference type="RefSeq" id="XP_003847192.1">
    <property type="nucleotide sequence ID" value="XM_003847144.1"/>
</dbReference>
<feature type="compositionally biased region" description="Low complexity" evidence="1">
    <location>
        <begin position="63"/>
        <end position="104"/>
    </location>
</feature>
<dbReference type="HOGENOM" id="CLU_1571844_0_0_1"/>
<gene>
    <name evidence="2" type="ORF">MYCGRDRAFT_97820</name>
</gene>
<dbReference type="GeneID" id="13399696"/>
<evidence type="ECO:0000256" key="1">
    <source>
        <dbReference type="SAM" id="MobiDB-lite"/>
    </source>
</evidence>
<dbReference type="InParanoid" id="F9XRH0"/>